<dbReference type="InterPro" id="IPR005467">
    <property type="entry name" value="His_kinase_dom"/>
</dbReference>
<dbReference type="Pfam" id="PF00072">
    <property type="entry name" value="Response_reg"/>
    <property type="match status" value="1"/>
</dbReference>
<evidence type="ECO:0000259" key="10">
    <source>
        <dbReference type="PROSITE" id="PS50113"/>
    </source>
</evidence>
<dbReference type="InterPro" id="IPR000014">
    <property type="entry name" value="PAS"/>
</dbReference>
<dbReference type="Gene3D" id="1.10.287.130">
    <property type="match status" value="1"/>
</dbReference>
<dbReference type="InterPro" id="IPR004358">
    <property type="entry name" value="Sig_transdc_His_kin-like_C"/>
</dbReference>
<name>A0ABW2L502_9BACT</name>
<dbReference type="SUPFAM" id="SSF52172">
    <property type="entry name" value="CheY-like"/>
    <property type="match status" value="1"/>
</dbReference>
<evidence type="ECO:0000313" key="11">
    <source>
        <dbReference type="EMBL" id="MFC7337428.1"/>
    </source>
</evidence>
<dbReference type="SMART" id="SM00448">
    <property type="entry name" value="REC"/>
    <property type="match status" value="1"/>
</dbReference>
<dbReference type="SUPFAM" id="SSF55874">
    <property type="entry name" value="ATPase domain of HSP90 chaperone/DNA topoisomerase II/histidine kinase"/>
    <property type="match status" value="1"/>
</dbReference>
<sequence length="832" mass="93071">MSDSPNIETRWQRRLARERTARSEAERLLEAKSGELYEVNQELEKLLSTQGEILEGYRRAVFRLTNVLLSLGEDHEANVHRLLNEAGRLLDARGGLVVRMKSGEVQPRWSMGWRDSQEISETIWRRGLESRQIEEWRDNETTYVFIPLEIRMRRVGVIVIILGPDKKLDELSKMVAEFLGSGVGGEVERREAKSEMKVTEQRYESLFHASMDSILIIDFEGRIREASDSVVKTFGLSREALLRGKLSDLVSSDHREQATNAFDQIKGVGRCHYETELRRSDGSTFPAEVVGSSFQIGGESRVYAIFRDISQRKKSQAAIIERERKFRTVFEQSLDGIVLHDLEGRILDVNETLCKLLGWSRQEMTAKSLADLHPERALTGCRLAMEEVAERGRHRYECEFSRSDGTDFTAEVWANAFELGGERVVQGIVRDVTEQRDKENEIREAMEAAELANESKSVFLATMSHEIRTPLNGILGFTNLLESSEMSSDQRNSVEMIRKSGDVLLGLINNILDFSRAESGRIVLKNEPFDPGLFVRNTVALHQGVADGKKLKLQVHVAEDVPSMIMGAKTELRQVMMNLVGNAVKFTDEGTVTISLEKLRSKKLKFSVRDSGIGFPEQDGERLFEAFFQVDLSSTRRHGGTGLGLAICRRLVEAMGGEIRAANLPDRGAEFVVEIPLRQVATQGVSSQPEGHRSAALLNGGGTKVLVVEDHPVNARLLKLMLEKLNFAVEVASNGREGLEALKMADDISIVLMDMRMPEMDGLEATQRLRAGEAGEAVRTLPVVAVTANAMEADQEACREAGMDYYLSKPINGRELEKVMLDVMAPFQASGI</sequence>
<evidence type="ECO:0000256" key="3">
    <source>
        <dbReference type="ARBA" id="ARBA00022553"/>
    </source>
</evidence>
<evidence type="ECO:0000256" key="5">
    <source>
        <dbReference type="ARBA" id="ARBA00022777"/>
    </source>
</evidence>
<dbReference type="CDD" id="cd00130">
    <property type="entry name" value="PAS"/>
    <property type="match status" value="2"/>
</dbReference>
<evidence type="ECO:0000313" key="12">
    <source>
        <dbReference type="Proteomes" id="UP001596472"/>
    </source>
</evidence>
<dbReference type="InterPro" id="IPR000700">
    <property type="entry name" value="PAS-assoc_C"/>
</dbReference>
<dbReference type="SUPFAM" id="SSF55785">
    <property type="entry name" value="PYP-like sensor domain (PAS domain)"/>
    <property type="match status" value="2"/>
</dbReference>
<keyword evidence="12" id="KW-1185">Reference proteome</keyword>
<dbReference type="InterPro" id="IPR035965">
    <property type="entry name" value="PAS-like_dom_sf"/>
</dbReference>
<dbReference type="SMART" id="SM00387">
    <property type="entry name" value="HATPase_c"/>
    <property type="match status" value="1"/>
</dbReference>
<evidence type="ECO:0000259" key="7">
    <source>
        <dbReference type="PROSITE" id="PS50109"/>
    </source>
</evidence>
<dbReference type="EMBL" id="JBHTBS010000004">
    <property type="protein sequence ID" value="MFC7337428.1"/>
    <property type="molecule type" value="Genomic_DNA"/>
</dbReference>
<dbReference type="PROSITE" id="PS50110">
    <property type="entry name" value="RESPONSE_REGULATORY"/>
    <property type="match status" value="1"/>
</dbReference>
<evidence type="ECO:0000259" key="8">
    <source>
        <dbReference type="PROSITE" id="PS50110"/>
    </source>
</evidence>
<keyword evidence="3 6" id="KW-0597">Phosphoprotein</keyword>
<dbReference type="Pfam" id="PF00989">
    <property type="entry name" value="PAS"/>
    <property type="match status" value="1"/>
</dbReference>
<dbReference type="PRINTS" id="PR00344">
    <property type="entry name" value="BCTRLSENSOR"/>
</dbReference>
<dbReference type="Pfam" id="PF02518">
    <property type="entry name" value="HATPase_c"/>
    <property type="match status" value="1"/>
</dbReference>
<evidence type="ECO:0000256" key="4">
    <source>
        <dbReference type="ARBA" id="ARBA00022679"/>
    </source>
</evidence>
<dbReference type="InterPro" id="IPR003594">
    <property type="entry name" value="HATPase_dom"/>
</dbReference>
<gene>
    <name evidence="11" type="ORF">ACFQY0_09600</name>
</gene>
<evidence type="ECO:0000256" key="6">
    <source>
        <dbReference type="PROSITE-ProRule" id="PRU00169"/>
    </source>
</evidence>
<dbReference type="NCBIfam" id="TIGR00229">
    <property type="entry name" value="sensory_box"/>
    <property type="match status" value="2"/>
</dbReference>
<accession>A0ABW2L502</accession>
<dbReference type="Pfam" id="PF13426">
    <property type="entry name" value="PAS_9"/>
    <property type="match status" value="1"/>
</dbReference>
<dbReference type="InterPro" id="IPR001789">
    <property type="entry name" value="Sig_transdc_resp-reg_receiver"/>
</dbReference>
<dbReference type="PANTHER" id="PTHR43047">
    <property type="entry name" value="TWO-COMPONENT HISTIDINE PROTEIN KINASE"/>
    <property type="match status" value="1"/>
</dbReference>
<protein>
    <recommendedName>
        <fullName evidence="2">histidine kinase</fullName>
        <ecNumber evidence="2">2.7.13.3</ecNumber>
    </recommendedName>
</protein>
<dbReference type="CDD" id="cd16922">
    <property type="entry name" value="HATPase_EvgS-ArcB-TorS-like"/>
    <property type="match status" value="1"/>
</dbReference>
<dbReference type="Proteomes" id="UP001596472">
    <property type="component" value="Unassembled WGS sequence"/>
</dbReference>
<evidence type="ECO:0000259" key="9">
    <source>
        <dbReference type="PROSITE" id="PS50112"/>
    </source>
</evidence>
<keyword evidence="4" id="KW-0808">Transferase</keyword>
<comment type="catalytic activity">
    <reaction evidence="1">
        <text>ATP + protein L-histidine = ADP + protein N-phospho-L-histidine.</text>
        <dbReference type="EC" id="2.7.13.3"/>
    </reaction>
</comment>
<dbReference type="CDD" id="cd00082">
    <property type="entry name" value="HisKA"/>
    <property type="match status" value="1"/>
</dbReference>
<feature type="domain" description="Histidine kinase" evidence="7">
    <location>
        <begin position="462"/>
        <end position="679"/>
    </location>
</feature>
<dbReference type="InterPro" id="IPR001610">
    <property type="entry name" value="PAC"/>
</dbReference>
<proteinExistence type="predicted"/>
<dbReference type="PROSITE" id="PS50109">
    <property type="entry name" value="HIS_KIN"/>
    <property type="match status" value="1"/>
</dbReference>
<dbReference type="InterPro" id="IPR011006">
    <property type="entry name" value="CheY-like_superfamily"/>
</dbReference>
<dbReference type="InterPro" id="IPR036890">
    <property type="entry name" value="HATPase_C_sf"/>
</dbReference>
<feature type="domain" description="PAS" evidence="9">
    <location>
        <begin position="322"/>
        <end position="375"/>
    </location>
</feature>
<dbReference type="InterPro" id="IPR036097">
    <property type="entry name" value="HisK_dim/P_sf"/>
</dbReference>
<dbReference type="SMART" id="SM00091">
    <property type="entry name" value="PAS"/>
    <property type="match status" value="2"/>
</dbReference>
<dbReference type="Gene3D" id="3.40.50.2300">
    <property type="match status" value="1"/>
</dbReference>
<dbReference type="PANTHER" id="PTHR43047:SF64">
    <property type="entry name" value="HISTIDINE KINASE CONTAINING CHEY-HOMOLOGOUS RECEIVER DOMAIN AND PAS DOMAIN-RELATED"/>
    <property type="match status" value="1"/>
</dbReference>
<keyword evidence="5" id="KW-0418">Kinase</keyword>
<dbReference type="PROSITE" id="PS50112">
    <property type="entry name" value="PAS"/>
    <property type="match status" value="2"/>
</dbReference>
<feature type="domain" description="Response regulatory" evidence="8">
    <location>
        <begin position="704"/>
        <end position="824"/>
    </location>
</feature>
<reference evidence="12" key="1">
    <citation type="journal article" date="2019" name="Int. J. Syst. Evol. Microbiol.">
        <title>The Global Catalogue of Microorganisms (GCM) 10K type strain sequencing project: providing services to taxonomists for standard genome sequencing and annotation.</title>
        <authorList>
            <consortium name="The Broad Institute Genomics Platform"/>
            <consortium name="The Broad Institute Genome Sequencing Center for Infectious Disease"/>
            <person name="Wu L."/>
            <person name="Ma J."/>
        </authorList>
    </citation>
    <scope>NUCLEOTIDE SEQUENCE [LARGE SCALE GENOMIC DNA]</scope>
    <source>
        <strain evidence="12">CGMCC 4.1467</strain>
    </source>
</reference>
<feature type="domain" description="PAC" evidence="10">
    <location>
        <begin position="271"/>
        <end position="321"/>
    </location>
</feature>
<dbReference type="Gene3D" id="3.30.565.10">
    <property type="entry name" value="Histidine kinase-like ATPase, C-terminal domain"/>
    <property type="match status" value="1"/>
</dbReference>
<dbReference type="RefSeq" id="WP_379711689.1">
    <property type="nucleotide sequence ID" value="NZ_JBHTBS010000004.1"/>
</dbReference>
<organism evidence="11 12">
    <name type="scientific">Haloferula chungangensis</name>
    <dbReference type="NCBI Taxonomy" id="1048331"/>
    <lineage>
        <taxon>Bacteria</taxon>
        <taxon>Pseudomonadati</taxon>
        <taxon>Verrucomicrobiota</taxon>
        <taxon>Verrucomicrobiia</taxon>
        <taxon>Verrucomicrobiales</taxon>
        <taxon>Verrucomicrobiaceae</taxon>
        <taxon>Haloferula</taxon>
    </lineage>
</organism>
<feature type="domain" description="PAS" evidence="9">
    <location>
        <begin position="199"/>
        <end position="265"/>
    </location>
</feature>
<dbReference type="PROSITE" id="PS50113">
    <property type="entry name" value="PAC"/>
    <property type="match status" value="2"/>
</dbReference>
<evidence type="ECO:0000256" key="2">
    <source>
        <dbReference type="ARBA" id="ARBA00012438"/>
    </source>
</evidence>
<dbReference type="Pfam" id="PF00512">
    <property type="entry name" value="HisKA"/>
    <property type="match status" value="1"/>
</dbReference>
<dbReference type="SUPFAM" id="SSF47384">
    <property type="entry name" value="Homodimeric domain of signal transducing histidine kinase"/>
    <property type="match status" value="1"/>
</dbReference>
<dbReference type="CDD" id="cd17546">
    <property type="entry name" value="REC_hyHK_CKI1_RcsC-like"/>
    <property type="match status" value="1"/>
</dbReference>
<feature type="modified residue" description="4-aspartylphosphate" evidence="6">
    <location>
        <position position="754"/>
    </location>
</feature>
<dbReference type="Gene3D" id="3.30.450.20">
    <property type="entry name" value="PAS domain"/>
    <property type="match status" value="2"/>
</dbReference>
<feature type="domain" description="PAC" evidence="10">
    <location>
        <begin position="394"/>
        <end position="444"/>
    </location>
</feature>
<comment type="caution">
    <text evidence="11">The sequence shown here is derived from an EMBL/GenBank/DDBJ whole genome shotgun (WGS) entry which is preliminary data.</text>
</comment>
<dbReference type="InterPro" id="IPR013767">
    <property type="entry name" value="PAS_fold"/>
</dbReference>
<dbReference type="InterPro" id="IPR003661">
    <property type="entry name" value="HisK_dim/P_dom"/>
</dbReference>
<evidence type="ECO:0000256" key="1">
    <source>
        <dbReference type="ARBA" id="ARBA00000085"/>
    </source>
</evidence>
<dbReference type="SMART" id="SM00086">
    <property type="entry name" value="PAC"/>
    <property type="match status" value="2"/>
</dbReference>
<dbReference type="EC" id="2.7.13.3" evidence="2"/>
<dbReference type="SMART" id="SM00388">
    <property type="entry name" value="HisKA"/>
    <property type="match status" value="1"/>
</dbReference>